<dbReference type="RefSeq" id="WP_282584993.1">
    <property type="nucleotide sequence ID" value="NZ_JAMOIM010000006.1"/>
</dbReference>
<feature type="transmembrane region" description="Helical" evidence="6">
    <location>
        <begin position="77"/>
        <end position="96"/>
    </location>
</feature>
<feature type="domain" description="GtrA/DPMS transmembrane" evidence="7">
    <location>
        <begin position="14"/>
        <end position="126"/>
    </location>
</feature>
<dbReference type="AlphaFoldDB" id="A0AA41YWK1"/>
<feature type="transmembrane region" description="Helical" evidence="6">
    <location>
        <begin position="38"/>
        <end position="56"/>
    </location>
</feature>
<name>A0AA41YWK1_9HYPH</name>
<evidence type="ECO:0000256" key="5">
    <source>
        <dbReference type="ARBA" id="ARBA00023136"/>
    </source>
</evidence>
<evidence type="ECO:0000256" key="3">
    <source>
        <dbReference type="ARBA" id="ARBA00022692"/>
    </source>
</evidence>
<dbReference type="InterPro" id="IPR051401">
    <property type="entry name" value="GtrA_CellWall_Glycosyl"/>
</dbReference>
<dbReference type="Pfam" id="PF04138">
    <property type="entry name" value="GtrA_DPMS_TM"/>
    <property type="match status" value="1"/>
</dbReference>
<proteinExistence type="inferred from homology"/>
<reference evidence="8" key="1">
    <citation type="submission" date="2022-05" db="EMBL/GenBank/DDBJ databases">
        <authorList>
            <person name="Pankratov T."/>
        </authorList>
    </citation>
    <scope>NUCLEOTIDE SEQUENCE</scope>
    <source>
        <strain evidence="8">BP6-180914</strain>
    </source>
</reference>
<sequence length="134" mass="14253">MRHARTLLQGTTVRFLITGVGAALLFWCLSFFLLRGGLPAFAGTLAAYTVTVLVSYSMQRAWTFGGQHRHQDALPRYVAAQIFCALGTGLLARAIAKAGLQPAAISVATTLAGSATSYCLSRFWVFRPPTAGSG</sequence>
<organism evidence="8 9">
    <name type="scientific">Lichenifustis flavocetrariae</name>
    <dbReference type="NCBI Taxonomy" id="2949735"/>
    <lineage>
        <taxon>Bacteria</taxon>
        <taxon>Pseudomonadati</taxon>
        <taxon>Pseudomonadota</taxon>
        <taxon>Alphaproteobacteria</taxon>
        <taxon>Hyphomicrobiales</taxon>
        <taxon>Lichenihabitantaceae</taxon>
        <taxon>Lichenifustis</taxon>
    </lineage>
</organism>
<evidence type="ECO:0000256" key="1">
    <source>
        <dbReference type="ARBA" id="ARBA00004141"/>
    </source>
</evidence>
<dbReference type="GO" id="GO:0005886">
    <property type="term" value="C:plasma membrane"/>
    <property type="evidence" value="ECO:0007669"/>
    <property type="project" value="TreeGrafter"/>
</dbReference>
<feature type="transmembrane region" description="Helical" evidence="6">
    <location>
        <begin position="102"/>
        <end position="120"/>
    </location>
</feature>
<dbReference type="EMBL" id="JAMOIM010000006">
    <property type="protein sequence ID" value="MCW6508625.1"/>
    <property type="molecule type" value="Genomic_DNA"/>
</dbReference>
<keyword evidence="4 6" id="KW-1133">Transmembrane helix</keyword>
<keyword evidence="3 6" id="KW-0812">Transmembrane</keyword>
<evidence type="ECO:0000313" key="8">
    <source>
        <dbReference type="EMBL" id="MCW6508625.1"/>
    </source>
</evidence>
<dbReference type="Proteomes" id="UP001165667">
    <property type="component" value="Unassembled WGS sequence"/>
</dbReference>
<comment type="subcellular location">
    <subcellularLocation>
        <location evidence="1">Membrane</location>
        <topology evidence="1">Multi-pass membrane protein</topology>
    </subcellularLocation>
</comment>
<comment type="similarity">
    <text evidence="2">Belongs to the GtrA family.</text>
</comment>
<feature type="transmembrane region" description="Helical" evidence="6">
    <location>
        <begin position="12"/>
        <end position="32"/>
    </location>
</feature>
<dbReference type="PANTHER" id="PTHR38459">
    <property type="entry name" value="PROPHAGE BACTOPRENOL-LINKED GLUCOSE TRANSLOCASE HOMOLOG"/>
    <property type="match status" value="1"/>
</dbReference>
<evidence type="ECO:0000313" key="9">
    <source>
        <dbReference type="Proteomes" id="UP001165667"/>
    </source>
</evidence>
<keyword evidence="9" id="KW-1185">Reference proteome</keyword>
<accession>A0AA41YWK1</accession>
<evidence type="ECO:0000256" key="6">
    <source>
        <dbReference type="SAM" id="Phobius"/>
    </source>
</evidence>
<protein>
    <submittedName>
        <fullName evidence="8">GtrA family protein</fullName>
    </submittedName>
</protein>
<keyword evidence="5 6" id="KW-0472">Membrane</keyword>
<gene>
    <name evidence="8" type="ORF">M8523_11410</name>
</gene>
<evidence type="ECO:0000259" key="7">
    <source>
        <dbReference type="Pfam" id="PF04138"/>
    </source>
</evidence>
<dbReference type="InterPro" id="IPR007267">
    <property type="entry name" value="GtrA_DPMS_TM"/>
</dbReference>
<evidence type="ECO:0000256" key="2">
    <source>
        <dbReference type="ARBA" id="ARBA00009399"/>
    </source>
</evidence>
<comment type="caution">
    <text evidence="8">The sequence shown here is derived from an EMBL/GenBank/DDBJ whole genome shotgun (WGS) entry which is preliminary data.</text>
</comment>
<dbReference type="GO" id="GO:0000271">
    <property type="term" value="P:polysaccharide biosynthetic process"/>
    <property type="evidence" value="ECO:0007669"/>
    <property type="project" value="InterPro"/>
</dbReference>
<evidence type="ECO:0000256" key="4">
    <source>
        <dbReference type="ARBA" id="ARBA00022989"/>
    </source>
</evidence>
<dbReference type="PANTHER" id="PTHR38459:SF1">
    <property type="entry name" value="PROPHAGE BACTOPRENOL-LINKED GLUCOSE TRANSLOCASE HOMOLOG"/>
    <property type="match status" value="1"/>
</dbReference>